<reference evidence="9" key="1">
    <citation type="submission" date="2021-12" db="EMBL/GenBank/DDBJ databases">
        <authorList>
            <person name="Martin H S."/>
        </authorList>
    </citation>
    <scope>NUCLEOTIDE SEQUENCE</scope>
</reference>
<evidence type="ECO:0000256" key="3">
    <source>
        <dbReference type="ARBA" id="ARBA00022490"/>
    </source>
</evidence>
<dbReference type="AlphaFoldDB" id="A0A8J9YB65"/>
<comment type="subcellular location">
    <subcellularLocation>
        <location evidence="1">Cell projection</location>
        <location evidence="1">Cilium</location>
        <location evidence="1">Flagellum</location>
    </subcellularLocation>
    <subcellularLocation>
        <location evidence="2">Cytoplasm</location>
        <location evidence="2">Cytoskeleton</location>
        <location evidence="2">Cilium axoneme</location>
    </subcellularLocation>
</comment>
<proteinExistence type="predicted"/>
<evidence type="ECO:0000256" key="7">
    <source>
        <dbReference type="ARBA" id="ARBA00023212"/>
    </source>
</evidence>
<name>A0A8J9YB65_9NEOP</name>
<evidence type="ECO:0000313" key="10">
    <source>
        <dbReference type="Proteomes" id="UP000838878"/>
    </source>
</evidence>
<evidence type="ECO:0000256" key="1">
    <source>
        <dbReference type="ARBA" id="ARBA00004230"/>
    </source>
</evidence>
<dbReference type="OrthoDB" id="294378at2759"/>
<dbReference type="GO" id="GO:0031514">
    <property type="term" value="C:motile cilium"/>
    <property type="evidence" value="ECO:0007669"/>
    <property type="project" value="UniProtKB-SubCell"/>
</dbReference>
<evidence type="ECO:0000256" key="2">
    <source>
        <dbReference type="ARBA" id="ARBA00004430"/>
    </source>
</evidence>
<evidence type="ECO:0000256" key="5">
    <source>
        <dbReference type="ARBA" id="ARBA00022846"/>
    </source>
</evidence>
<protein>
    <submittedName>
        <fullName evidence="9">Uncharacterized protein</fullName>
    </submittedName>
</protein>
<accession>A0A8J9YB65</accession>
<dbReference type="PANTHER" id="PTHR46613">
    <property type="entry name" value="RADIAL SPOKE HEAD 10 HOMOLOG B-RELATED"/>
    <property type="match status" value="1"/>
</dbReference>
<dbReference type="Proteomes" id="UP000838878">
    <property type="component" value="Chromosome 5"/>
</dbReference>
<evidence type="ECO:0000256" key="8">
    <source>
        <dbReference type="ARBA" id="ARBA00023273"/>
    </source>
</evidence>
<dbReference type="SUPFAM" id="SSF82185">
    <property type="entry name" value="Histone H3 K4-specific methyltransferase SET7/9 N-terminal domain"/>
    <property type="match status" value="1"/>
</dbReference>
<dbReference type="InterPro" id="IPR003409">
    <property type="entry name" value="MORN"/>
</dbReference>
<dbReference type="PANTHER" id="PTHR46613:SF1">
    <property type="entry name" value="RADIAL SPOKE HEAD 10 HOMOLOG B-RELATED"/>
    <property type="match status" value="1"/>
</dbReference>
<sequence>MYYIDSQRTVTRRESSLVLSGVTPKSERLHSARVHSTTHSISESGVSVGRKARGSVRKEIITSLFESMLDNIVESWEVIVQRRFDVPSSEVCKTTSELLGTSKRKKSIVKQSKTKKSQSKIELSDSPQFYRGEWKNGVMSGYGIYIWDTYYNNSMSCPSICAYHGFWHRGKRNGFGVLNLGLGLGSFYRGEFANNKKDGAGKFVTNNGLILQHKSLFIDDNISPLNQEEKEKEFNKLEERLYVYTFDICDSSVGLIYHIEQVIKNIDKHAEIRTKIVNEFIENNKQFNISPVFKKETQENINEFSFEDLINFEISSLSKSLRCYESNLKNIYYQYATICNKEEIHFTPILIRLYLWQLYFDCNIHYKGLSLVEIDKLFHENPEWLSKNPHNPFEKIYFWQFQHSLITVASKLYAKRQLPGRKPDTMLAKAFRIFMEKDILPGAGRKRGKLVGNYGNFVPLKSLYKLYRNLGEPCKIRTFLSSVRPPPHYSQPQPVLMEDDNPTLGRNAYIFGDEITFTSEYIIDHMEPKTKSYQKLFNISNLSTKAIIKIFSLIFPQIYHTERIMDLNIEVTFFEFFEAFITCVEESIRVTNDENRLQEIFPLYTNTETQTIPKINKT</sequence>
<keyword evidence="6" id="KW-0969">Cilium</keyword>
<dbReference type="SMART" id="SM00698">
    <property type="entry name" value="MORN"/>
    <property type="match status" value="3"/>
</dbReference>
<keyword evidence="8" id="KW-0966">Cell projection</keyword>
<gene>
    <name evidence="9" type="ORF">BINO364_LOCUS11462</name>
</gene>
<keyword evidence="7" id="KW-0206">Cytoskeleton</keyword>
<dbReference type="EMBL" id="OV170225">
    <property type="protein sequence ID" value="CAH0725934.1"/>
    <property type="molecule type" value="Genomic_DNA"/>
</dbReference>
<evidence type="ECO:0000313" key="9">
    <source>
        <dbReference type="EMBL" id="CAH0725934.1"/>
    </source>
</evidence>
<organism evidence="9 10">
    <name type="scientific">Brenthis ino</name>
    <name type="common">lesser marbled fritillary</name>
    <dbReference type="NCBI Taxonomy" id="405034"/>
    <lineage>
        <taxon>Eukaryota</taxon>
        <taxon>Metazoa</taxon>
        <taxon>Ecdysozoa</taxon>
        <taxon>Arthropoda</taxon>
        <taxon>Hexapoda</taxon>
        <taxon>Insecta</taxon>
        <taxon>Pterygota</taxon>
        <taxon>Neoptera</taxon>
        <taxon>Endopterygota</taxon>
        <taxon>Lepidoptera</taxon>
        <taxon>Glossata</taxon>
        <taxon>Ditrysia</taxon>
        <taxon>Papilionoidea</taxon>
        <taxon>Nymphalidae</taxon>
        <taxon>Heliconiinae</taxon>
        <taxon>Argynnini</taxon>
        <taxon>Brenthis</taxon>
    </lineage>
</organism>
<feature type="non-terminal residue" evidence="9">
    <location>
        <position position="618"/>
    </location>
</feature>
<keyword evidence="10" id="KW-1185">Reference proteome</keyword>
<evidence type="ECO:0000256" key="4">
    <source>
        <dbReference type="ARBA" id="ARBA00022737"/>
    </source>
</evidence>
<keyword evidence="3" id="KW-0963">Cytoplasm</keyword>
<dbReference type="Pfam" id="PF02493">
    <property type="entry name" value="MORN"/>
    <property type="match status" value="3"/>
</dbReference>
<keyword evidence="5" id="KW-0282">Flagellum</keyword>
<keyword evidence="4" id="KW-0677">Repeat</keyword>
<dbReference type="GO" id="GO:0005930">
    <property type="term" value="C:axoneme"/>
    <property type="evidence" value="ECO:0007669"/>
    <property type="project" value="UniProtKB-SubCell"/>
</dbReference>
<evidence type="ECO:0000256" key="6">
    <source>
        <dbReference type="ARBA" id="ARBA00023069"/>
    </source>
</evidence>